<keyword evidence="1" id="KW-0812">Transmembrane</keyword>
<dbReference type="Proteomes" id="UP000018550">
    <property type="component" value="Chromosome"/>
</dbReference>
<dbReference type="KEGG" id="sapi:SAPIS_v1c05430"/>
<dbReference type="PATRIC" id="fig|1276258.3.peg.550"/>
<proteinExistence type="predicted"/>
<dbReference type="STRING" id="1276258.SAPIS_v1c05430"/>
<gene>
    <name evidence="2" type="ORF">SAPIS_v1c05430</name>
</gene>
<feature type="transmembrane region" description="Helical" evidence="1">
    <location>
        <begin position="120"/>
        <end position="140"/>
    </location>
</feature>
<name>V5RIS7_SPIAP</name>
<keyword evidence="1" id="KW-0472">Membrane</keyword>
<keyword evidence="3" id="KW-1185">Reference proteome</keyword>
<protein>
    <recommendedName>
        <fullName evidence="4">Transmembrane protein</fullName>
    </recommendedName>
</protein>
<evidence type="ECO:0000313" key="3">
    <source>
        <dbReference type="Proteomes" id="UP000018550"/>
    </source>
</evidence>
<dbReference type="HOGENOM" id="CLU_1420666_0_0_14"/>
<organism evidence="2 3">
    <name type="scientific">Spiroplasma apis B31</name>
    <dbReference type="NCBI Taxonomy" id="1276258"/>
    <lineage>
        <taxon>Bacteria</taxon>
        <taxon>Bacillati</taxon>
        <taxon>Mycoplasmatota</taxon>
        <taxon>Mollicutes</taxon>
        <taxon>Entomoplasmatales</taxon>
        <taxon>Spiroplasmataceae</taxon>
        <taxon>Spiroplasma</taxon>
    </lineage>
</organism>
<feature type="transmembrane region" description="Helical" evidence="1">
    <location>
        <begin position="95"/>
        <end position="114"/>
    </location>
</feature>
<feature type="transmembrane region" description="Helical" evidence="1">
    <location>
        <begin position="12"/>
        <end position="36"/>
    </location>
</feature>
<dbReference type="EMBL" id="CP006682">
    <property type="protein sequence ID" value="AHB36388.1"/>
    <property type="molecule type" value="Genomic_DNA"/>
</dbReference>
<sequence length="195" mass="22894">MKNKINPKTFVFIKFLLTLSLILMYSIGLISLVYAIKTKNNDVLAFSEIYYKIQFTLYFLAILAGIIYFILRFYIHKLTKQKFTKNEKIYISMSCCFMIVVFLLGLAVILFKNLDPRTRLISTIVVIIVLFIFGVSISILETLSRLTEQHHINKTWYEEIKLKETVVNPMNKTKNIEEKVLDKKKVDNPFMENDN</sequence>
<evidence type="ECO:0008006" key="4">
    <source>
        <dbReference type="Google" id="ProtNLM"/>
    </source>
</evidence>
<dbReference type="OrthoDB" id="389802at2"/>
<accession>V5RIS7</accession>
<dbReference type="RefSeq" id="WP_023789424.1">
    <property type="nucleotide sequence ID" value="NC_022998.1"/>
</dbReference>
<evidence type="ECO:0000313" key="2">
    <source>
        <dbReference type="EMBL" id="AHB36388.1"/>
    </source>
</evidence>
<reference evidence="2 3" key="1">
    <citation type="journal article" date="2014" name="Genome Announc.">
        <title>Complete Genome Sequence of Spiroplasma apis B31T (ATCC 33834), a Bacterium Associated with May Disease of Honeybees (Apis mellifera).</title>
        <authorList>
            <person name="Ku C."/>
            <person name="Lo W.S."/>
            <person name="Chen L.L."/>
            <person name="Kuo C.H."/>
        </authorList>
    </citation>
    <scope>NUCLEOTIDE SEQUENCE [LARGE SCALE GENOMIC DNA]</scope>
    <source>
        <strain evidence="2">B31</strain>
    </source>
</reference>
<feature type="transmembrane region" description="Helical" evidence="1">
    <location>
        <begin position="56"/>
        <end position="75"/>
    </location>
</feature>
<keyword evidence="1" id="KW-1133">Transmembrane helix</keyword>
<dbReference type="AlphaFoldDB" id="V5RIS7"/>
<evidence type="ECO:0000256" key="1">
    <source>
        <dbReference type="SAM" id="Phobius"/>
    </source>
</evidence>